<dbReference type="FunFam" id="2.40.30.10:FF:000004">
    <property type="entry name" value="50S ribosomal protein L3"/>
    <property type="match status" value="1"/>
</dbReference>
<name>A0A955KY05_9BACT</name>
<evidence type="ECO:0000256" key="2">
    <source>
        <dbReference type="ARBA" id="ARBA00022730"/>
    </source>
</evidence>
<dbReference type="EMBL" id="JAGQLN010000006">
    <property type="protein sequence ID" value="MCA9376666.1"/>
    <property type="molecule type" value="Genomic_DNA"/>
</dbReference>
<comment type="caution">
    <text evidence="7">The sequence shown here is derived from an EMBL/GenBank/DDBJ whole genome shotgun (WGS) entry which is preliminary data.</text>
</comment>
<dbReference type="GO" id="GO:0022625">
    <property type="term" value="C:cytosolic large ribosomal subunit"/>
    <property type="evidence" value="ECO:0007669"/>
    <property type="project" value="TreeGrafter"/>
</dbReference>
<dbReference type="Gene3D" id="2.40.30.10">
    <property type="entry name" value="Translation factors"/>
    <property type="match status" value="1"/>
</dbReference>
<evidence type="ECO:0000256" key="3">
    <source>
        <dbReference type="ARBA" id="ARBA00022884"/>
    </source>
</evidence>
<evidence type="ECO:0000256" key="4">
    <source>
        <dbReference type="ARBA" id="ARBA00022980"/>
    </source>
</evidence>
<dbReference type="GO" id="GO:0019843">
    <property type="term" value="F:rRNA binding"/>
    <property type="evidence" value="ECO:0007669"/>
    <property type="project" value="UniProtKB-KW"/>
</dbReference>
<dbReference type="InterPro" id="IPR009000">
    <property type="entry name" value="Transl_B-barrel_sf"/>
</dbReference>
<evidence type="ECO:0000256" key="1">
    <source>
        <dbReference type="ARBA" id="ARBA00006540"/>
    </source>
</evidence>
<dbReference type="InterPro" id="IPR000597">
    <property type="entry name" value="Ribosomal_uL3"/>
</dbReference>
<dbReference type="SUPFAM" id="SSF50447">
    <property type="entry name" value="Translation proteins"/>
    <property type="match status" value="1"/>
</dbReference>
<dbReference type="GO" id="GO:0003735">
    <property type="term" value="F:structural constituent of ribosome"/>
    <property type="evidence" value="ECO:0007669"/>
    <property type="project" value="UniProtKB-UniRule"/>
</dbReference>
<evidence type="ECO:0000256" key="5">
    <source>
        <dbReference type="ARBA" id="ARBA00023274"/>
    </source>
</evidence>
<keyword evidence="4 7" id="KW-0689">Ribosomal protein</keyword>
<dbReference type="GO" id="GO:0006412">
    <property type="term" value="P:translation"/>
    <property type="evidence" value="ECO:0007669"/>
    <property type="project" value="UniProtKB-UniRule"/>
</dbReference>
<accession>A0A955KY05</accession>
<sequence>MKVLLGIKTGMTRVFDGDKSVPVTILDTNGAVVSYTDDQGYEIGIGKLKKVGKALEGKYKTLGFVPRYRVWVSGNNEMVVGDPVSIDDVDKGLKVDVTGQSKGKGFAGVVKRWGFAGGPKTHGQSDRLRAPGSIGAGTDPGRVLKGKKMAGRMGGQKTTVKNKKIVDKTDGYLLISGAVPGSRGDVVTVTIME</sequence>
<dbReference type="InterPro" id="IPR019927">
    <property type="entry name" value="Ribosomal_uL3_bac/org-type"/>
</dbReference>
<dbReference type="Pfam" id="PF00297">
    <property type="entry name" value="Ribosomal_L3"/>
    <property type="match status" value="1"/>
</dbReference>
<proteinExistence type="inferred from homology"/>
<keyword evidence="2" id="KW-0699">rRNA-binding</keyword>
<organism evidence="7 8">
    <name type="scientific">Candidatus Dojkabacteria bacterium</name>
    <dbReference type="NCBI Taxonomy" id="2099670"/>
    <lineage>
        <taxon>Bacteria</taxon>
        <taxon>Candidatus Dojkabacteria</taxon>
    </lineage>
</organism>
<evidence type="ECO:0000313" key="8">
    <source>
        <dbReference type="Proteomes" id="UP000741282"/>
    </source>
</evidence>
<gene>
    <name evidence="7" type="primary">rplC</name>
    <name evidence="7" type="ORF">KC685_01970</name>
</gene>
<dbReference type="NCBIfam" id="TIGR03625">
    <property type="entry name" value="L3_bact"/>
    <property type="match status" value="1"/>
</dbReference>
<dbReference type="PANTHER" id="PTHR11229">
    <property type="entry name" value="50S RIBOSOMAL PROTEIN L3"/>
    <property type="match status" value="1"/>
</dbReference>
<protein>
    <recommendedName>
        <fullName evidence="6">50S ribosomal protein L3</fullName>
    </recommendedName>
</protein>
<keyword evidence="3" id="KW-0694">RNA-binding</keyword>
<dbReference type="Proteomes" id="UP000741282">
    <property type="component" value="Unassembled WGS sequence"/>
</dbReference>
<evidence type="ECO:0000313" key="7">
    <source>
        <dbReference type="EMBL" id="MCA9376666.1"/>
    </source>
</evidence>
<comment type="similarity">
    <text evidence="1">Belongs to the universal ribosomal protein uL3 family.</text>
</comment>
<evidence type="ECO:0000256" key="6">
    <source>
        <dbReference type="NCBIfam" id="TIGR03625"/>
    </source>
</evidence>
<keyword evidence="5" id="KW-0687">Ribonucleoprotein</keyword>
<reference evidence="7" key="1">
    <citation type="submission" date="2020-04" db="EMBL/GenBank/DDBJ databases">
        <authorList>
            <person name="Zhang T."/>
        </authorList>
    </citation>
    <scope>NUCLEOTIDE SEQUENCE</scope>
    <source>
        <strain evidence="7">HKST-UBA17</strain>
    </source>
</reference>
<reference evidence="7" key="2">
    <citation type="journal article" date="2021" name="Microbiome">
        <title>Successional dynamics and alternative stable states in a saline activated sludge microbial community over 9 years.</title>
        <authorList>
            <person name="Wang Y."/>
            <person name="Ye J."/>
            <person name="Ju F."/>
            <person name="Liu L."/>
            <person name="Boyd J.A."/>
            <person name="Deng Y."/>
            <person name="Parks D.H."/>
            <person name="Jiang X."/>
            <person name="Yin X."/>
            <person name="Woodcroft B.J."/>
            <person name="Tyson G.W."/>
            <person name="Hugenholtz P."/>
            <person name="Polz M.F."/>
            <person name="Zhang T."/>
        </authorList>
    </citation>
    <scope>NUCLEOTIDE SEQUENCE</scope>
    <source>
        <strain evidence="7">HKST-UBA17</strain>
    </source>
</reference>
<dbReference type="AlphaFoldDB" id="A0A955KY05"/>
<dbReference type="PANTHER" id="PTHR11229:SF16">
    <property type="entry name" value="LARGE RIBOSOMAL SUBUNIT PROTEIN UL3C"/>
    <property type="match status" value="1"/>
</dbReference>